<keyword evidence="7" id="KW-1185">Reference proteome</keyword>
<feature type="compositionally biased region" description="Polar residues" evidence="3">
    <location>
        <begin position="133"/>
        <end position="148"/>
    </location>
</feature>
<evidence type="ECO:0000256" key="1">
    <source>
        <dbReference type="ARBA" id="ARBA00022737"/>
    </source>
</evidence>
<evidence type="ECO:0000313" key="7">
    <source>
        <dbReference type="Proteomes" id="UP001229421"/>
    </source>
</evidence>
<gene>
    <name evidence="6" type="ORF">QVD17_15266</name>
</gene>
<feature type="compositionally biased region" description="Basic and acidic residues" evidence="3">
    <location>
        <begin position="193"/>
        <end position="212"/>
    </location>
</feature>
<dbReference type="InterPro" id="IPR058922">
    <property type="entry name" value="WHD_DRP"/>
</dbReference>
<reference evidence="6" key="1">
    <citation type="journal article" date="2023" name="bioRxiv">
        <title>Improved chromosome-level genome assembly for marigold (Tagetes erecta).</title>
        <authorList>
            <person name="Jiang F."/>
            <person name="Yuan L."/>
            <person name="Wang S."/>
            <person name="Wang H."/>
            <person name="Xu D."/>
            <person name="Wang A."/>
            <person name="Fan W."/>
        </authorList>
    </citation>
    <scope>NUCLEOTIDE SEQUENCE</scope>
    <source>
        <strain evidence="6">WSJ</strain>
        <tissue evidence="6">Leaf</tissue>
    </source>
</reference>
<dbReference type="PANTHER" id="PTHR47186">
    <property type="entry name" value="LEUCINE-RICH REPEAT-CONTAINING PROTEIN 57"/>
    <property type="match status" value="1"/>
</dbReference>
<accession>A0AAD8KNX1</accession>
<feature type="compositionally biased region" description="Polar residues" evidence="3">
    <location>
        <begin position="19"/>
        <end position="29"/>
    </location>
</feature>
<keyword evidence="1" id="KW-0677">Repeat</keyword>
<feature type="compositionally biased region" description="Basic and acidic residues" evidence="3">
    <location>
        <begin position="773"/>
        <end position="788"/>
    </location>
</feature>
<dbReference type="InterPro" id="IPR032675">
    <property type="entry name" value="LRR_dom_sf"/>
</dbReference>
<proteinExistence type="predicted"/>
<dbReference type="Pfam" id="PF23598">
    <property type="entry name" value="LRR_14"/>
    <property type="match status" value="1"/>
</dbReference>
<dbReference type="Pfam" id="PF23559">
    <property type="entry name" value="WHD_DRP"/>
    <property type="match status" value="1"/>
</dbReference>
<evidence type="ECO:0000259" key="5">
    <source>
        <dbReference type="Pfam" id="PF23598"/>
    </source>
</evidence>
<keyword evidence="2" id="KW-0547">Nucleotide-binding</keyword>
<dbReference type="Gene3D" id="3.80.10.10">
    <property type="entry name" value="Ribonuclease Inhibitor"/>
    <property type="match status" value="1"/>
</dbReference>
<dbReference type="AlphaFoldDB" id="A0AAD8KNX1"/>
<feature type="compositionally biased region" description="Polar residues" evidence="3">
    <location>
        <begin position="111"/>
        <end position="125"/>
    </location>
</feature>
<dbReference type="InterPro" id="IPR055414">
    <property type="entry name" value="LRR_R13L4/SHOC2-like"/>
</dbReference>
<organism evidence="6 7">
    <name type="scientific">Tagetes erecta</name>
    <name type="common">African marigold</name>
    <dbReference type="NCBI Taxonomy" id="13708"/>
    <lineage>
        <taxon>Eukaryota</taxon>
        <taxon>Viridiplantae</taxon>
        <taxon>Streptophyta</taxon>
        <taxon>Embryophyta</taxon>
        <taxon>Tracheophyta</taxon>
        <taxon>Spermatophyta</taxon>
        <taxon>Magnoliopsida</taxon>
        <taxon>eudicotyledons</taxon>
        <taxon>Gunneridae</taxon>
        <taxon>Pentapetalae</taxon>
        <taxon>asterids</taxon>
        <taxon>campanulids</taxon>
        <taxon>Asterales</taxon>
        <taxon>Asteraceae</taxon>
        <taxon>Asteroideae</taxon>
        <taxon>Heliantheae alliance</taxon>
        <taxon>Tageteae</taxon>
        <taxon>Tagetes</taxon>
    </lineage>
</organism>
<feature type="compositionally biased region" description="Basic and acidic residues" evidence="3">
    <location>
        <begin position="169"/>
        <end position="179"/>
    </location>
</feature>
<dbReference type="SUPFAM" id="SSF52047">
    <property type="entry name" value="RNI-like"/>
    <property type="match status" value="1"/>
</dbReference>
<dbReference type="EMBL" id="JAUHHV010000004">
    <property type="protein sequence ID" value="KAK1426590.1"/>
    <property type="molecule type" value="Genomic_DNA"/>
</dbReference>
<feature type="compositionally biased region" description="Polar residues" evidence="3">
    <location>
        <begin position="1"/>
        <end position="10"/>
    </location>
</feature>
<protein>
    <submittedName>
        <fullName evidence="6">Uncharacterized protein</fullName>
    </submittedName>
</protein>
<feature type="domain" description="Disease resistance R13L4/SHOC-2-like LRR" evidence="5">
    <location>
        <begin position="622"/>
        <end position="774"/>
    </location>
</feature>
<sequence length="940" mass="107501">MLTGKSSNLLTDVPHDKPSQNANTPVSNQDIKKDDLATATETTTDSNANKQANTITTREPSNQDFDQTKPPNDTKQATDQSTQATAEPSTSQVPDATNAPDSLKSPPHLLPTSNQDSNSADQTKPTAVDSDNKQATNQSTKTTSTDVQTNKDDHEKPTPTAEPSTSHIPDSDVSKKDSTIDTIDQTDPIDDQTDPKTDDGDTKKTTDAETDKSTPPSNMASNEERNKLFTLINQELKFIKDICPKLGEHEERIKKEVENAYKVYEKLTKEACELKEVKDLKKTATKLKLQIPVRYRTYDEKERQKKMLFVEDKDIPPKLLKQLPRLHHKNFHQSSICKATQLRFNNLESLELKICLLCFSVFPENSIIRRRSVIYWWIGEGLIIPQEPDCAEDYANGLFEKLMNMGFIEPHGPRMKDRYVAMCKMHPMIRAALVMIADEMKLFDFDAYGDPKDFGKYDEIESPEDLPRFYPLGDPREFFDYYNENKNEISDQTIEIVDKEGNPYQFAKLNQEPSVDRDGMPGDTKQKPVDRDGKAIDTTKKYYYYSRKPLTTKSYKVCLMGNGLSKSIAWEKLHMLFNVKDDVLEFKPEWFLRMKNINVLFLGRWQSSAAHHIEVEDFDLDKSLDNMNYVKFFSLQGVSRVSMLPYSISKLKSLLILDLRACHNLVEIPKTIGALKYLTHLDISECYLLNKIPKEISSLESLQVLKGFVVVESSRKGVCTLEDLQNLHNLRKLSMYTHMKDFPQATHLYSLQNLETLTKLTIMWGGHESNTTETKKQPKQDQGADKNKKGNLASKVLGFIPTKTWVQGHMRRKNAFGNTTLGSRLEKLDLKCFPHHETPHWLTVGNLQGLKKLYIRGGNFSDLGQYQDLCQWDESTIVTKETWNVEILRLKYLEKLGMEWKELRGLFPKLTSLEKVKCPRMTLFPCDEHGVWIKKGTTTT</sequence>
<comment type="caution">
    <text evidence="6">The sequence shown here is derived from an EMBL/GenBank/DDBJ whole genome shotgun (WGS) entry which is preliminary data.</text>
</comment>
<feature type="region of interest" description="Disordered" evidence="3">
    <location>
        <begin position="769"/>
        <end position="789"/>
    </location>
</feature>
<evidence type="ECO:0000313" key="6">
    <source>
        <dbReference type="EMBL" id="KAK1426590.1"/>
    </source>
</evidence>
<feature type="compositionally biased region" description="Basic and acidic residues" evidence="3">
    <location>
        <begin position="514"/>
        <end position="531"/>
    </location>
</feature>
<evidence type="ECO:0000256" key="3">
    <source>
        <dbReference type="SAM" id="MobiDB-lite"/>
    </source>
</evidence>
<dbReference type="PANTHER" id="PTHR47186:SF45">
    <property type="entry name" value="DISEASE RESISTANCE RPP13-LIKE PROTEIN 1"/>
    <property type="match status" value="1"/>
</dbReference>
<feature type="region of interest" description="Disordered" evidence="3">
    <location>
        <begin position="1"/>
        <end position="224"/>
    </location>
</feature>
<name>A0AAD8KNX1_TARER</name>
<feature type="region of interest" description="Disordered" evidence="3">
    <location>
        <begin position="512"/>
        <end position="531"/>
    </location>
</feature>
<feature type="domain" description="Disease resistance protein winged helix" evidence="4">
    <location>
        <begin position="361"/>
        <end position="430"/>
    </location>
</feature>
<feature type="compositionally biased region" description="Polar residues" evidence="3">
    <location>
        <begin position="45"/>
        <end position="95"/>
    </location>
</feature>
<dbReference type="Proteomes" id="UP001229421">
    <property type="component" value="Unassembled WGS sequence"/>
</dbReference>
<evidence type="ECO:0000256" key="2">
    <source>
        <dbReference type="ARBA" id="ARBA00022741"/>
    </source>
</evidence>
<evidence type="ECO:0000259" key="4">
    <source>
        <dbReference type="Pfam" id="PF23559"/>
    </source>
</evidence>